<comment type="caution">
    <text evidence="1">The sequence shown here is derived from an EMBL/GenBank/DDBJ whole genome shotgun (WGS) entry which is preliminary data.</text>
</comment>
<proteinExistence type="predicted"/>
<accession>A0A552JHC1</accession>
<organism evidence="1 2">
    <name type="scientific">Microcystis wesenbergii Mw_QC_S_20081001_S30D</name>
    <dbReference type="NCBI Taxonomy" id="2486245"/>
    <lineage>
        <taxon>Bacteria</taxon>
        <taxon>Bacillati</taxon>
        <taxon>Cyanobacteriota</taxon>
        <taxon>Cyanophyceae</taxon>
        <taxon>Oscillatoriophycideae</taxon>
        <taxon>Chroococcales</taxon>
        <taxon>Microcystaceae</taxon>
        <taxon>Microcystis</taxon>
    </lineage>
</organism>
<evidence type="ECO:0000313" key="2">
    <source>
        <dbReference type="Proteomes" id="UP000320523"/>
    </source>
</evidence>
<evidence type="ECO:0000313" key="1">
    <source>
        <dbReference type="EMBL" id="TRU95179.1"/>
    </source>
</evidence>
<dbReference type="Proteomes" id="UP000320523">
    <property type="component" value="Unassembled WGS sequence"/>
</dbReference>
<reference evidence="1 2" key="1">
    <citation type="submission" date="2019-01" db="EMBL/GenBank/DDBJ databases">
        <title>Coherence of Microcystis species and biogeography revealed through population genomics.</title>
        <authorList>
            <person name="Perez-Carrascal O.M."/>
            <person name="Terrat Y."/>
            <person name="Giani A."/>
            <person name="Fortin N."/>
            <person name="Tromas N."/>
            <person name="Shapiro B.J."/>
        </authorList>
    </citation>
    <scope>NUCLEOTIDE SEQUENCE [LARGE SCALE GENOMIC DNA]</scope>
    <source>
        <strain evidence="1">Mw_QC_S_20081001_S30D</strain>
    </source>
</reference>
<dbReference type="EMBL" id="SFAT01000143">
    <property type="protein sequence ID" value="TRU95179.1"/>
    <property type="molecule type" value="Genomic_DNA"/>
</dbReference>
<gene>
    <name evidence="1" type="ORF">EWV75_14400</name>
</gene>
<dbReference type="AlphaFoldDB" id="A0A552JHC1"/>
<name>A0A552JHC1_9CHRO</name>
<sequence>MLIIRRSLARQGFEDYISGKLSLFFLLPHRNEKSQKSLAERVHSCEKFSYSCDRDVAAAQVMLNYARGLERAYAGCSRR</sequence>
<protein>
    <submittedName>
        <fullName evidence="1">Uncharacterized protein</fullName>
    </submittedName>
</protein>